<dbReference type="PANTHER" id="PTHR14136">
    <property type="entry name" value="BTB_POZ DOMAIN-CONTAINING PROTEIN KCTD9"/>
    <property type="match status" value="1"/>
</dbReference>
<dbReference type="EMBL" id="CP000830">
    <property type="protein sequence ID" value="ABV93604.1"/>
    <property type="molecule type" value="Genomic_DNA"/>
</dbReference>
<gene>
    <name evidence="1" type="ordered locus">Dshi_1862</name>
</gene>
<protein>
    <recommendedName>
        <fullName evidence="3">Pentapeptide repeat protein</fullName>
    </recommendedName>
</protein>
<evidence type="ECO:0000313" key="2">
    <source>
        <dbReference type="Proteomes" id="UP000006833"/>
    </source>
</evidence>
<organism evidence="1 2">
    <name type="scientific">Dinoroseobacter shibae (strain DSM 16493 / NCIMB 14021 / DFL 12)</name>
    <dbReference type="NCBI Taxonomy" id="398580"/>
    <lineage>
        <taxon>Bacteria</taxon>
        <taxon>Pseudomonadati</taxon>
        <taxon>Pseudomonadota</taxon>
        <taxon>Alphaproteobacteria</taxon>
        <taxon>Rhodobacterales</taxon>
        <taxon>Roseobacteraceae</taxon>
        <taxon>Dinoroseobacter</taxon>
    </lineage>
</organism>
<sequence length="103" mass="10825">MADGVDFSHANMVRVDAHDAKLNRARLIGANLRGANLTGAELVGADFTGSNLENAILHGADISGANFTKTTGLTHEMLGAAIGSQDTILPEGFVFPQDWMLTT</sequence>
<dbReference type="InterPro" id="IPR001646">
    <property type="entry name" value="5peptide_repeat"/>
</dbReference>
<dbReference type="AlphaFoldDB" id="A8LN91"/>
<evidence type="ECO:0000313" key="1">
    <source>
        <dbReference type="EMBL" id="ABV93604.1"/>
    </source>
</evidence>
<keyword evidence="2" id="KW-1185">Reference proteome</keyword>
<dbReference type="PANTHER" id="PTHR14136:SF17">
    <property type="entry name" value="BTB_POZ DOMAIN-CONTAINING PROTEIN KCTD9"/>
    <property type="match status" value="1"/>
</dbReference>
<dbReference type="Pfam" id="PF00805">
    <property type="entry name" value="Pentapeptide"/>
    <property type="match status" value="1"/>
</dbReference>
<dbReference type="KEGG" id="dsh:Dshi_1862"/>
<dbReference type="SUPFAM" id="SSF141571">
    <property type="entry name" value="Pentapeptide repeat-like"/>
    <property type="match status" value="1"/>
</dbReference>
<accession>A8LN91</accession>
<dbReference type="eggNOG" id="COG1357">
    <property type="taxonomic scope" value="Bacteria"/>
</dbReference>
<proteinExistence type="predicted"/>
<dbReference type="STRING" id="398580.Dshi_1862"/>
<dbReference type="Gene3D" id="2.160.20.80">
    <property type="entry name" value="E3 ubiquitin-protein ligase SopA"/>
    <property type="match status" value="1"/>
</dbReference>
<reference evidence="2" key="1">
    <citation type="journal article" date="2010" name="ISME J.">
        <title>The complete genome sequence of the algal symbiont Dinoroseobacter shibae: a hitchhiker's guide to life in the sea.</title>
        <authorList>
            <person name="Wagner-Dobler I."/>
            <person name="Ballhausen B."/>
            <person name="Berger M."/>
            <person name="Brinkhoff T."/>
            <person name="Buchholz I."/>
            <person name="Bunk B."/>
            <person name="Cypionka H."/>
            <person name="Daniel R."/>
            <person name="Drepper T."/>
            <person name="Gerdts G."/>
            <person name="Hahnke S."/>
            <person name="Han C."/>
            <person name="Jahn D."/>
            <person name="Kalhoefer D."/>
            <person name="Kiss H."/>
            <person name="Klenk H.P."/>
            <person name="Kyrpides N."/>
            <person name="Liebl W."/>
            <person name="Liesegang H."/>
            <person name="Meincke L."/>
            <person name="Pati A."/>
            <person name="Petersen J."/>
            <person name="Piekarski T."/>
            <person name="Pommerenke C."/>
            <person name="Pradella S."/>
            <person name="Pukall R."/>
            <person name="Rabus R."/>
            <person name="Stackebrandt E."/>
            <person name="Thole S."/>
            <person name="Thompson L."/>
            <person name="Tielen P."/>
            <person name="Tomasch J."/>
            <person name="von Jan M."/>
            <person name="Wanphrut N."/>
            <person name="Wichels A."/>
            <person name="Zech H."/>
            <person name="Simon M."/>
        </authorList>
    </citation>
    <scope>NUCLEOTIDE SEQUENCE [LARGE SCALE GENOMIC DNA]</scope>
    <source>
        <strain evidence="2">DSM 16493 / NCIMB 14021 / DFL 12</strain>
    </source>
</reference>
<name>A8LN91_DINSH</name>
<dbReference type="InterPro" id="IPR051082">
    <property type="entry name" value="Pentapeptide-BTB/POZ_domain"/>
</dbReference>
<dbReference type="HOGENOM" id="CLU_2259293_0_0_5"/>
<evidence type="ECO:0008006" key="3">
    <source>
        <dbReference type="Google" id="ProtNLM"/>
    </source>
</evidence>
<dbReference type="Proteomes" id="UP000006833">
    <property type="component" value="Chromosome"/>
</dbReference>